<dbReference type="PANTHER" id="PTHR11960:SF66">
    <property type="entry name" value="EUKARYOTIC TRANSLATION INITIATION FACTOR 4E TYPE 3"/>
    <property type="match status" value="1"/>
</dbReference>
<dbReference type="GO" id="GO:0006417">
    <property type="term" value="P:regulation of translation"/>
    <property type="evidence" value="ECO:0007669"/>
    <property type="project" value="UniProtKB-KW"/>
</dbReference>
<proteinExistence type="evidence at transcript level"/>
<accession>A0A2P2I5W9</accession>
<dbReference type="Pfam" id="PF01652">
    <property type="entry name" value="IF4E"/>
    <property type="match status" value="1"/>
</dbReference>
<keyword evidence="2" id="KW-0810">Translation regulation</keyword>
<organism evidence="6">
    <name type="scientific">Hirondellea gigas</name>
    <dbReference type="NCBI Taxonomy" id="1518452"/>
    <lineage>
        <taxon>Eukaryota</taxon>
        <taxon>Metazoa</taxon>
        <taxon>Ecdysozoa</taxon>
        <taxon>Arthropoda</taxon>
        <taxon>Crustacea</taxon>
        <taxon>Multicrustacea</taxon>
        <taxon>Malacostraca</taxon>
        <taxon>Eumalacostraca</taxon>
        <taxon>Peracarida</taxon>
        <taxon>Amphipoda</taxon>
        <taxon>Amphilochidea</taxon>
        <taxon>Lysianassida</taxon>
        <taxon>Lysianassidira</taxon>
        <taxon>Lysianassoidea</taxon>
        <taxon>Lysianassidae</taxon>
        <taxon>Hirondellea</taxon>
    </lineage>
</organism>
<evidence type="ECO:0000256" key="3">
    <source>
        <dbReference type="ARBA" id="ARBA00022884"/>
    </source>
</evidence>
<dbReference type="Gene3D" id="3.30.760.10">
    <property type="entry name" value="RNA Cap, Translation Initiation Factor Eif4e"/>
    <property type="match status" value="1"/>
</dbReference>
<keyword evidence="3 5" id="KW-0694">RNA-binding</keyword>
<dbReference type="EMBL" id="IACT01003900">
    <property type="protein sequence ID" value="LAC23118.1"/>
    <property type="molecule type" value="mRNA"/>
</dbReference>
<name>A0A2P2I5W9_9CRUS</name>
<dbReference type="PANTHER" id="PTHR11960">
    <property type="entry name" value="EUKARYOTIC TRANSLATION INITIATION FACTOR 4E RELATED"/>
    <property type="match status" value="1"/>
</dbReference>
<protein>
    <submittedName>
        <fullName evidence="6">Eukaryotic translation initiation factor 4E type 3-like</fullName>
    </submittedName>
</protein>
<dbReference type="InterPro" id="IPR001040">
    <property type="entry name" value="TIF_eIF_4E"/>
</dbReference>
<evidence type="ECO:0000313" key="7">
    <source>
        <dbReference type="EMBL" id="LAC23118.1"/>
    </source>
</evidence>
<evidence type="ECO:0000256" key="4">
    <source>
        <dbReference type="ARBA" id="ARBA00022917"/>
    </source>
</evidence>
<reference evidence="7" key="1">
    <citation type="submission" date="2017-11" db="EMBL/GenBank/DDBJ databases">
        <title>The sensing device of the deep-sea amphipod.</title>
        <authorList>
            <person name="Kobayashi H."/>
            <person name="Nagahama T."/>
            <person name="Arai W."/>
            <person name="Sasagawa Y."/>
            <person name="Umeda M."/>
            <person name="Hayashi T."/>
            <person name="Nikaido I."/>
            <person name="Watanabe H."/>
            <person name="Oguri K."/>
            <person name="Kitazato H."/>
            <person name="Fujioka K."/>
            <person name="Kido Y."/>
            <person name="Takami H."/>
        </authorList>
    </citation>
    <scope>NUCLEOTIDE SEQUENCE</scope>
    <source>
        <tissue evidence="7">Whole body</tissue>
    </source>
</reference>
<keyword evidence="1 5" id="KW-0396">Initiation factor</keyword>
<evidence type="ECO:0000256" key="2">
    <source>
        <dbReference type="ARBA" id="ARBA00022845"/>
    </source>
</evidence>
<dbReference type="GO" id="GO:0003743">
    <property type="term" value="F:translation initiation factor activity"/>
    <property type="evidence" value="ECO:0007669"/>
    <property type="project" value="UniProtKB-KW"/>
</dbReference>
<sequence>MAEAERTATCEAEAVTNKSIANIEHPLETSWTYWCDKSTRGATAEQFKDGLTKIQLISTVEGFWRVYKHIPKVEQLASGVTYHVMRGERQPMWEDEGNCNGGTWRFRVPKKDSARVWEEVLLAAIGEQFNDTLAAGDTVVGVSMSIRDRDDLLQVWNNDSRLAETVYEVMINKINGLFLDPPVNFLASFYKPNQTHQAYEGVRTNRGYRKPS</sequence>
<dbReference type="AlphaFoldDB" id="A0A2P2I5W9"/>
<keyword evidence="4 5" id="KW-0648">Protein biosynthesis</keyword>
<dbReference type="GO" id="GO:0000340">
    <property type="term" value="F:RNA 7-methylguanosine cap binding"/>
    <property type="evidence" value="ECO:0007669"/>
    <property type="project" value="TreeGrafter"/>
</dbReference>
<dbReference type="InterPro" id="IPR023398">
    <property type="entry name" value="TIF_eIF4e-like"/>
</dbReference>
<dbReference type="EMBL" id="IACF01003808">
    <property type="protein sequence ID" value="LAB69417.1"/>
    <property type="molecule type" value="mRNA"/>
</dbReference>
<evidence type="ECO:0000313" key="6">
    <source>
        <dbReference type="EMBL" id="LAB69417.1"/>
    </source>
</evidence>
<comment type="similarity">
    <text evidence="5">Belongs to the eukaryotic initiation factor 4E family.</text>
</comment>
<reference evidence="6" key="2">
    <citation type="journal article" date="2018" name="Biosci. Biotechnol. Biochem.">
        <title>Polysaccharide hydrolase of the hadal zone amphipods Hirondellea gigas.</title>
        <authorList>
            <person name="Kobayashi H."/>
            <person name="Nagahama T."/>
            <person name="Arai W."/>
            <person name="Sasagawa Y."/>
            <person name="Umeda M."/>
            <person name="Hayashi T."/>
            <person name="Nikaido I."/>
            <person name="Watanabe H."/>
            <person name="Oguri K."/>
            <person name="Kitazato H."/>
            <person name="Fujioka K."/>
            <person name="Kido Y."/>
            <person name="Takami H."/>
        </authorList>
    </citation>
    <scope>NUCLEOTIDE SEQUENCE</scope>
    <source>
        <tissue evidence="6">Whole body</tissue>
    </source>
</reference>
<dbReference type="GO" id="GO:0016281">
    <property type="term" value="C:eukaryotic translation initiation factor 4F complex"/>
    <property type="evidence" value="ECO:0007669"/>
    <property type="project" value="TreeGrafter"/>
</dbReference>
<evidence type="ECO:0000256" key="1">
    <source>
        <dbReference type="ARBA" id="ARBA00022540"/>
    </source>
</evidence>
<evidence type="ECO:0000256" key="5">
    <source>
        <dbReference type="RuleBase" id="RU004374"/>
    </source>
</evidence>
<dbReference type="SUPFAM" id="SSF55418">
    <property type="entry name" value="eIF4e-like"/>
    <property type="match status" value="1"/>
</dbReference>